<evidence type="ECO:0000313" key="2">
    <source>
        <dbReference type="EMBL" id="SHO76087.1"/>
    </source>
</evidence>
<protein>
    <recommendedName>
        <fullName evidence="4">Arrestin-like N-terminal domain-containing protein</fullName>
    </recommendedName>
</protein>
<accession>A0A1M8A180</accession>
<feature type="region of interest" description="Disordered" evidence="1">
    <location>
        <begin position="404"/>
        <end position="435"/>
    </location>
</feature>
<dbReference type="OMA" id="IHGFEFA"/>
<dbReference type="OrthoDB" id="3345971at2759"/>
<feature type="region of interest" description="Disordered" evidence="1">
    <location>
        <begin position="452"/>
        <end position="488"/>
    </location>
</feature>
<organism evidence="2 3">
    <name type="scientific">Malassezia sympodialis (strain ATCC 42132)</name>
    <name type="common">Atopic eczema-associated yeast</name>
    <dbReference type="NCBI Taxonomy" id="1230383"/>
    <lineage>
        <taxon>Eukaryota</taxon>
        <taxon>Fungi</taxon>
        <taxon>Dikarya</taxon>
        <taxon>Basidiomycota</taxon>
        <taxon>Ustilaginomycotina</taxon>
        <taxon>Malasseziomycetes</taxon>
        <taxon>Malasseziales</taxon>
        <taxon>Malasseziaceae</taxon>
        <taxon>Malassezia</taxon>
    </lineage>
</organism>
<reference evidence="3" key="1">
    <citation type="journal article" date="2017" name="Nucleic Acids Res.">
        <title>Proteogenomics produces comprehensive and highly accurate protein-coding gene annotation in a complete genome assembly of Malassezia sympodialis.</title>
        <authorList>
            <person name="Zhu Y."/>
            <person name="Engstroem P.G."/>
            <person name="Tellgren-Roth C."/>
            <person name="Baudo C.D."/>
            <person name="Kennell J.C."/>
            <person name="Sun S."/>
            <person name="Billmyre R.B."/>
            <person name="Schroeder M.S."/>
            <person name="Andersson A."/>
            <person name="Holm T."/>
            <person name="Sigurgeirsson B."/>
            <person name="Wu G."/>
            <person name="Sankaranarayanan S.R."/>
            <person name="Siddharthan R."/>
            <person name="Sanyal K."/>
            <person name="Lundeberg J."/>
            <person name="Nystedt B."/>
            <person name="Boekhout T."/>
            <person name="Dawson T.L. Jr."/>
            <person name="Heitman J."/>
            <person name="Scheynius A."/>
            <person name="Lehtioe J."/>
        </authorList>
    </citation>
    <scope>NUCLEOTIDE SEQUENCE [LARGE SCALE GENOMIC DNA]</scope>
    <source>
        <strain evidence="3">ATCC 42132</strain>
    </source>
</reference>
<dbReference type="InterPro" id="IPR014752">
    <property type="entry name" value="Arrestin-like_C"/>
</dbReference>
<dbReference type="AlphaFoldDB" id="A0A1M8A180"/>
<name>A0A1M8A180_MALS4</name>
<dbReference type="Proteomes" id="UP000186303">
    <property type="component" value="Chromosome 1"/>
</dbReference>
<dbReference type="Gene3D" id="2.60.40.640">
    <property type="match status" value="1"/>
</dbReference>
<dbReference type="SUPFAM" id="SSF81296">
    <property type="entry name" value="E set domains"/>
    <property type="match status" value="1"/>
</dbReference>
<sequence>MKSAEAPCEVWIHLPTDLVWLSPSASEDVPSQDQLLDGVVEIECPTDRMLHGIEIRLLGLQTIGYPVIAEEKLHTEKAKTLRWEEAVVLDRTITIETNSQAAHRPVPTSVDATQEQGLYLTKGVHDFEFHLILPAWVAPYERCRYGRTKYTITATVRGAGKNGRDVSVSRDLVPVQQQTPENGPLSFELIFNDTHESLHDMTITLTGVSLTVAGVLHLSLVHPAPPPTLNVLMVRVFVEQTYELYYPSTDTWEVMPVEKLKVWELGVPPPRTRETNNASYWELGLWTAEGVQRGTRVGKAARSAMSVVRPLAGDVASMPGYRIKTAVRLPDHARLRPSTMQGTRTRLRLSHAIGVEVLFSRLDLLEDRPQNEMAGLPRSQVFSMTKTVSIPTCECTHDAIHLPPYTEASPVTSAPATPRTSRAPTLPLPRSDAPLASQPEWNKLLHSLQSLSSQRSRRRLVKTPPPSLDVPQRHSIDRAGSGSNTPVIPVHRPNDAILAQRSQSQPSHLPRNLPVGTPWAVTNMPPRSGESHACNCTQSMAQLLQLDERLVEGAPTAPGAWDESGASDAAPPPWTPSSRPTSPTHEWYSRARGIHRGLKNDMLEGRSTSSPSY</sequence>
<feature type="compositionally biased region" description="Polar residues" evidence="1">
    <location>
        <begin position="409"/>
        <end position="423"/>
    </location>
</feature>
<evidence type="ECO:0008006" key="4">
    <source>
        <dbReference type="Google" id="ProtNLM"/>
    </source>
</evidence>
<dbReference type="InterPro" id="IPR014756">
    <property type="entry name" value="Ig_E-set"/>
</dbReference>
<evidence type="ECO:0000313" key="3">
    <source>
        <dbReference type="Proteomes" id="UP000186303"/>
    </source>
</evidence>
<dbReference type="EMBL" id="LT671821">
    <property type="protein sequence ID" value="SHO76087.1"/>
    <property type="molecule type" value="Genomic_DNA"/>
</dbReference>
<dbReference type="VEuPathDB" id="FungiDB:MSYG_0422"/>
<proteinExistence type="predicted"/>
<feature type="region of interest" description="Disordered" evidence="1">
    <location>
        <begin position="555"/>
        <end position="613"/>
    </location>
</feature>
<gene>
    <name evidence="2" type="ORF">MSYG_0422</name>
</gene>
<keyword evidence="3" id="KW-1185">Reference proteome</keyword>
<dbReference type="STRING" id="1230383.A0A1M8A180"/>
<evidence type="ECO:0000256" key="1">
    <source>
        <dbReference type="SAM" id="MobiDB-lite"/>
    </source>
</evidence>